<proteinExistence type="predicted"/>
<evidence type="ECO:0000313" key="1">
    <source>
        <dbReference type="EMBL" id="CAG9134860.1"/>
    </source>
</evidence>
<keyword evidence="2" id="KW-1185">Reference proteome</keyword>
<comment type="caution">
    <text evidence="1">The sequence shown here is derived from an EMBL/GenBank/DDBJ whole genome shotgun (WGS) entry which is preliminary data.</text>
</comment>
<dbReference type="Proteomes" id="UP000653454">
    <property type="component" value="Unassembled WGS sequence"/>
</dbReference>
<dbReference type="EMBL" id="CAJHNJ030000087">
    <property type="protein sequence ID" value="CAG9134860.1"/>
    <property type="molecule type" value="Genomic_DNA"/>
</dbReference>
<gene>
    <name evidence="1" type="ORF">PLXY2_LOCUS13104</name>
</gene>
<protein>
    <submittedName>
        <fullName evidence="1">(diamondback moth) hypothetical protein</fullName>
    </submittedName>
</protein>
<evidence type="ECO:0000313" key="2">
    <source>
        <dbReference type="Proteomes" id="UP000653454"/>
    </source>
</evidence>
<dbReference type="AlphaFoldDB" id="A0A8S4G340"/>
<accession>A0A8S4G340</accession>
<sequence>MYVKLQYEINGKCDKIRKMAYKKITAQENTFVSQMKKRLHRILSTRRGTNTAGFTRLVRGA</sequence>
<reference evidence="1" key="1">
    <citation type="submission" date="2020-11" db="EMBL/GenBank/DDBJ databases">
        <authorList>
            <person name="Whiteford S."/>
        </authorList>
    </citation>
    <scope>NUCLEOTIDE SEQUENCE</scope>
</reference>
<name>A0A8S4G340_PLUXY</name>
<organism evidence="1 2">
    <name type="scientific">Plutella xylostella</name>
    <name type="common">Diamondback moth</name>
    <name type="synonym">Plutella maculipennis</name>
    <dbReference type="NCBI Taxonomy" id="51655"/>
    <lineage>
        <taxon>Eukaryota</taxon>
        <taxon>Metazoa</taxon>
        <taxon>Ecdysozoa</taxon>
        <taxon>Arthropoda</taxon>
        <taxon>Hexapoda</taxon>
        <taxon>Insecta</taxon>
        <taxon>Pterygota</taxon>
        <taxon>Neoptera</taxon>
        <taxon>Endopterygota</taxon>
        <taxon>Lepidoptera</taxon>
        <taxon>Glossata</taxon>
        <taxon>Ditrysia</taxon>
        <taxon>Yponomeutoidea</taxon>
        <taxon>Plutellidae</taxon>
        <taxon>Plutella</taxon>
    </lineage>
</organism>